<keyword evidence="3" id="KW-1185">Reference proteome</keyword>
<dbReference type="EMBL" id="JASCZI010154489">
    <property type="protein sequence ID" value="MED6178029.1"/>
    <property type="molecule type" value="Genomic_DNA"/>
</dbReference>
<name>A0ABU6VXW1_9FABA</name>
<comment type="caution">
    <text evidence="2">The sequence shown here is derived from an EMBL/GenBank/DDBJ whole genome shotgun (WGS) entry which is preliminary data.</text>
</comment>
<dbReference type="Proteomes" id="UP001341840">
    <property type="component" value="Unassembled WGS sequence"/>
</dbReference>
<organism evidence="2 3">
    <name type="scientific">Stylosanthes scabra</name>
    <dbReference type="NCBI Taxonomy" id="79078"/>
    <lineage>
        <taxon>Eukaryota</taxon>
        <taxon>Viridiplantae</taxon>
        <taxon>Streptophyta</taxon>
        <taxon>Embryophyta</taxon>
        <taxon>Tracheophyta</taxon>
        <taxon>Spermatophyta</taxon>
        <taxon>Magnoliopsida</taxon>
        <taxon>eudicotyledons</taxon>
        <taxon>Gunneridae</taxon>
        <taxon>Pentapetalae</taxon>
        <taxon>rosids</taxon>
        <taxon>fabids</taxon>
        <taxon>Fabales</taxon>
        <taxon>Fabaceae</taxon>
        <taxon>Papilionoideae</taxon>
        <taxon>50 kb inversion clade</taxon>
        <taxon>dalbergioids sensu lato</taxon>
        <taxon>Dalbergieae</taxon>
        <taxon>Pterocarpus clade</taxon>
        <taxon>Stylosanthes</taxon>
    </lineage>
</organism>
<feature type="compositionally biased region" description="Polar residues" evidence="1">
    <location>
        <begin position="1"/>
        <end position="14"/>
    </location>
</feature>
<feature type="non-terminal residue" evidence="2">
    <location>
        <position position="57"/>
    </location>
</feature>
<evidence type="ECO:0000313" key="2">
    <source>
        <dbReference type="EMBL" id="MED6178029.1"/>
    </source>
</evidence>
<feature type="region of interest" description="Disordered" evidence="1">
    <location>
        <begin position="1"/>
        <end position="31"/>
    </location>
</feature>
<evidence type="ECO:0000313" key="3">
    <source>
        <dbReference type="Proteomes" id="UP001341840"/>
    </source>
</evidence>
<protein>
    <submittedName>
        <fullName evidence="2">Uncharacterized protein</fullName>
    </submittedName>
</protein>
<accession>A0ABU6VXW1</accession>
<reference evidence="2 3" key="1">
    <citation type="journal article" date="2023" name="Plants (Basel)">
        <title>Bridging the Gap: Combining Genomics and Transcriptomics Approaches to Understand Stylosanthes scabra, an Orphan Legume from the Brazilian Caatinga.</title>
        <authorList>
            <person name="Ferreira-Neto J.R.C."/>
            <person name="da Silva M.D."/>
            <person name="Binneck E."/>
            <person name="de Melo N.F."/>
            <person name="da Silva R.H."/>
            <person name="de Melo A.L.T.M."/>
            <person name="Pandolfi V."/>
            <person name="Bustamante F.O."/>
            <person name="Brasileiro-Vidal A.C."/>
            <person name="Benko-Iseppon A.M."/>
        </authorList>
    </citation>
    <scope>NUCLEOTIDE SEQUENCE [LARGE SCALE GENOMIC DNA]</scope>
    <source>
        <tissue evidence="2">Leaves</tissue>
    </source>
</reference>
<proteinExistence type="predicted"/>
<sequence length="57" mass="6702">MSQTSLDSQFSRNKAMNEWSTRKKESSKIGKIRYNPNRSYEDLNYLKLYKQGASPPQ</sequence>
<evidence type="ECO:0000256" key="1">
    <source>
        <dbReference type="SAM" id="MobiDB-lite"/>
    </source>
</evidence>
<gene>
    <name evidence="2" type="ORF">PIB30_103826</name>
</gene>